<reference evidence="2" key="1">
    <citation type="submission" date="2019-12" db="EMBL/GenBank/DDBJ databases">
        <title>High-Quality draft genome sequences of three cyanobacteria isolated from the limestone walls of the Old Cathedral of Coimbra.</title>
        <authorList>
            <person name="Tiago I."/>
            <person name="Soares F."/>
            <person name="Portugal A."/>
        </authorList>
    </citation>
    <scope>NUCLEOTIDE SEQUENCE [LARGE SCALE GENOMIC DNA]</scope>
    <source>
        <strain evidence="2">C</strain>
    </source>
</reference>
<keyword evidence="3" id="KW-1185">Reference proteome</keyword>
<protein>
    <submittedName>
        <fullName evidence="2">Uncharacterized protein</fullName>
    </submittedName>
</protein>
<keyword evidence="1" id="KW-0812">Transmembrane</keyword>
<dbReference type="RefSeq" id="WP_161826043.1">
    <property type="nucleotide sequence ID" value="NZ_WVIC01000028.1"/>
</dbReference>
<feature type="transmembrane region" description="Helical" evidence="1">
    <location>
        <begin position="12"/>
        <end position="33"/>
    </location>
</feature>
<evidence type="ECO:0000313" key="2">
    <source>
        <dbReference type="EMBL" id="NCJ07563.1"/>
    </source>
</evidence>
<sequence length="52" mass="5943">MFKFLNNSSLVMVLHMVAFGVFLIPFLWLMGGFQPYSHEEPPPVKNALNVAY</sequence>
<evidence type="ECO:0000313" key="3">
    <source>
        <dbReference type="Proteomes" id="UP000607397"/>
    </source>
</evidence>
<gene>
    <name evidence="2" type="ORF">GS597_13795</name>
</gene>
<keyword evidence="1" id="KW-1133">Transmembrane helix</keyword>
<dbReference type="AlphaFoldDB" id="A0A8K1ZZ95"/>
<proteinExistence type="predicted"/>
<keyword evidence="1" id="KW-0472">Membrane</keyword>
<organism evidence="2 3">
    <name type="scientific">Petrachloros mirabilis ULC683</name>
    <dbReference type="NCBI Taxonomy" id="2781853"/>
    <lineage>
        <taxon>Bacteria</taxon>
        <taxon>Bacillati</taxon>
        <taxon>Cyanobacteriota</taxon>
        <taxon>Cyanophyceae</taxon>
        <taxon>Synechococcales</taxon>
        <taxon>Petrachlorosaceae</taxon>
        <taxon>Petrachloros</taxon>
        <taxon>Petrachloros mirabilis</taxon>
    </lineage>
</organism>
<evidence type="ECO:0000256" key="1">
    <source>
        <dbReference type="SAM" id="Phobius"/>
    </source>
</evidence>
<dbReference type="Proteomes" id="UP000607397">
    <property type="component" value="Unassembled WGS sequence"/>
</dbReference>
<comment type="caution">
    <text evidence="2">The sequence shown here is derived from an EMBL/GenBank/DDBJ whole genome shotgun (WGS) entry which is preliminary data.</text>
</comment>
<accession>A0A8K1ZZ95</accession>
<dbReference type="EMBL" id="WVIC01000028">
    <property type="protein sequence ID" value="NCJ07563.1"/>
    <property type="molecule type" value="Genomic_DNA"/>
</dbReference>
<name>A0A8K1ZZ95_9CYAN</name>